<dbReference type="AlphaFoldDB" id="A0A151AAD7"/>
<dbReference type="GO" id="GO:0047837">
    <property type="term" value="F:D-xylose 1-dehydrogenase (NADP+) activity"/>
    <property type="evidence" value="ECO:0007669"/>
    <property type="project" value="UniProtKB-EC"/>
</dbReference>
<dbReference type="InterPro" id="IPR000683">
    <property type="entry name" value="Gfo/Idh/MocA-like_OxRdtase_N"/>
</dbReference>
<dbReference type="InterPro" id="IPR036291">
    <property type="entry name" value="NAD(P)-bd_dom_sf"/>
</dbReference>
<dbReference type="OrthoDB" id="282474at2157"/>
<organism evidence="3 4">
    <name type="scientific">Halalkalicoccus paucihalophilus</name>
    <dbReference type="NCBI Taxonomy" id="1008153"/>
    <lineage>
        <taxon>Archaea</taxon>
        <taxon>Methanobacteriati</taxon>
        <taxon>Methanobacteriota</taxon>
        <taxon>Stenosarchaea group</taxon>
        <taxon>Halobacteria</taxon>
        <taxon>Halobacteriales</taxon>
        <taxon>Halococcaceae</taxon>
        <taxon>Halalkalicoccus</taxon>
    </lineage>
</organism>
<proteinExistence type="predicted"/>
<dbReference type="Gene3D" id="3.40.50.720">
    <property type="entry name" value="NAD(P)-binding Rossmann-like Domain"/>
    <property type="match status" value="1"/>
</dbReference>
<dbReference type="PANTHER" id="PTHR43249">
    <property type="entry name" value="UDP-N-ACETYL-2-AMINO-2-DEOXY-D-GLUCURONATE OXIDASE"/>
    <property type="match status" value="1"/>
</dbReference>
<keyword evidence="4" id="KW-1185">Reference proteome</keyword>
<dbReference type="RefSeq" id="WP_066384944.1">
    <property type="nucleotide sequence ID" value="NZ_LTAZ01000013.1"/>
</dbReference>
<evidence type="ECO:0000313" key="3">
    <source>
        <dbReference type="EMBL" id="KYH24462.1"/>
    </source>
</evidence>
<dbReference type="PANTHER" id="PTHR43249:SF1">
    <property type="entry name" value="D-GLUCOSIDE 3-DEHYDROGENASE"/>
    <property type="match status" value="1"/>
</dbReference>
<feature type="domain" description="GFO/IDH/MocA-like oxidoreductase" evidence="2">
    <location>
        <begin position="142"/>
        <end position="242"/>
    </location>
</feature>
<dbReference type="Proteomes" id="UP000075321">
    <property type="component" value="Unassembled WGS sequence"/>
</dbReference>
<accession>A0A151AAD7</accession>
<keyword evidence="3" id="KW-0560">Oxidoreductase</keyword>
<dbReference type="InterPro" id="IPR055170">
    <property type="entry name" value="GFO_IDH_MocA-like_dom"/>
</dbReference>
<dbReference type="InterPro" id="IPR052515">
    <property type="entry name" value="Gfo/Idh/MocA_Oxidoreductase"/>
</dbReference>
<dbReference type="GO" id="GO:0000166">
    <property type="term" value="F:nucleotide binding"/>
    <property type="evidence" value="ECO:0007669"/>
    <property type="project" value="InterPro"/>
</dbReference>
<sequence length="323" mass="34950">MEIGFVGAGKMAGMLIEKVDAVDDATITGICDVNEAAALEVAEPRGASVYTDHKTLYAEEALDAVFIAIPPFAYDDQASLAAERGIDVFVEKPVALRPDQGRETLAAIEEADILTGTGYVFRYDEITDVALELLESHEISLLNGRYWSGLLASSWGNELDLSGGEIVTRTTHIYDTIRYLGGDVERVSASGTDRLRTDGIDYPDATAARLDHENGIVSTVSSGVTSPEWVAELDVLGDDVSLRLDYAAQKLTGSVAGDEIHYDFTTDRYGREVEAFLEAVRSGDQSHVRSEFADALRTLSLNWTVIDAAETGEIATVGETRRS</sequence>
<dbReference type="SUPFAM" id="SSF55347">
    <property type="entry name" value="Glyceraldehyde-3-phosphate dehydrogenase-like, C-terminal domain"/>
    <property type="match status" value="1"/>
</dbReference>
<protein>
    <submittedName>
        <fullName evidence="3">D-xylose 1-dehydrogenase (NADP(+)) 2</fullName>
        <ecNumber evidence="3">1.1.1.179</ecNumber>
    </submittedName>
</protein>
<evidence type="ECO:0000259" key="1">
    <source>
        <dbReference type="Pfam" id="PF01408"/>
    </source>
</evidence>
<dbReference type="EC" id="1.1.1.179" evidence="3"/>
<feature type="domain" description="Gfo/Idh/MocA-like oxidoreductase N-terminal" evidence="1">
    <location>
        <begin position="2"/>
        <end position="113"/>
    </location>
</feature>
<evidence type="ECO:0000313" key="4">
    <source>
        <dbReference type="Proteomes" id="UP000075321"/>
    </source>
</evidence>
<dbReference type="Gene3D" id="3.30.360.10">
    <property type="entry name" value="Dihydrodipicolinate Reductase, domain 2"/>
    <property type="match status" value="1"/>
</dbReference>
<dbReference type="EMBL" id="LTAZ01000013">
    <property type="protein sequence ID" value="KYH24462.1"/>
    <property type="molecule type" value="Genomic_DNA"/>
</dbReference>
<dbReference type="Pfam" id="PF22725">
    <property type="entry name" value="GFO_IDH_MocA_C3"/>
    <property type="match status" value="1"/>
</dbReference>
<gene>
    <name evidence="3" type="ORF">HAPAU_34450</name>
</gene>
<dbReference type="Pfam" id="PF01408">
    <property type="entry name" value="GFO_IDH_MocA"/>
    <property type="match status" value="1"/>
</dbReference>
<dbReference type="SUPFAM" id="SSF51735">
    <property type="entry name" value="NAD(P)-binding Rossmann-fold domains"/>
    <property type="match status" value="1"/>
</dbReference>
<comment type="caution">
    <text evidence="3">The sequence shown here is derived from an EMBL/GenBank/DDBJ whole genome shotgun (WGS) entry which is preliminary data.</text>
</comment>
<evidence type="ECO:0000259" key="2">
    <source>
        <dbReference type="Pfam" id="PF22725"/>
    </source>
</evidence>
<name>A0A151AAD7_9EURY</name>
<dbReference type="PATRIC" id="fig|1008153.3.peg.3629"/>
<reference evidence="3 4" key="1">
    <citation type="submission" date="2016-02" db="EMBL/GenBank/DDBJ databases">
        <title>Genome sequence of Halalkalicoccus paucihalophilus DSM 24557.</title>
        <authorList>
            <person name="Poehlein A."/>
            <person name="Daniel R."/>
        </authorList>
    </citation>
    <scope>NUCLEOTIDE SEQUENCE [LARGE SCALE GENOMIC DNA]</scope>
    <source>
        <strain evidence="3 4">DSM 24557</strain>
    </source>
</reference>